<name>A0A430A6A0_9ENTE</name>
<comment type="catalytic activity">
    <reaction evidence="1">
        <text>dihydroxyacetone + phosphoenolpyruvate = dihydroxyacetone phosphate + pyruvate</text>
        <dbReference type="Rhea" id="RHEA:18381"/>
        <dbReference type="ChEBI" id="CHEBI:15361"/>
        <dbReference type="ChEBI" id="CHEBI:16016"/>
        <dbReference type="ChEBI" id="CHEBI:57642"/>
        <dbReference type="ChEBI" id="CHEBI:58702"/>
        <dbReference type="EC" id="2.7.1.121"/>
    </reaction>
</comment>
<dbReference type="InterPro" id="IPR050861">
    <property type="entry name" value="Dihydroxyacetone_Kinase"/>
</dbReference>
<dbReference type="FunFam" id="1.25.40.340:FF:000002">
    <property type="entry name" value="Dihydroxyacetone kinase, L subunit"/>
    <property type="match status" value="1"/>
</dbReference>
<dbReference type="PANTHER" id="PTHR28629:SF4">
    <property type="entry name" value="TRIOKINASE_FMN CYCLASE"/>
    <property type="match status" value="1"/>
</dbReference>
<dbReference type="SMART" id="SM01120">
    <property type="entry name" value="Dak2"/>
    <property type="match status" value="1"/>
</dbReference>
<dbReference type="Proteomes" id="UP000287101">
    <property type="component" value="Unassembled WGS sequence"/>
</dbReference>
<dbReference type="OrthoDB" id="9800291at2"/>
<accession>A0A430A6A0</accession>
<dbReference type="InterPro" id="IPR004007">
    <property type="entry name" value="DhaL_dom"/>
</dbReference>
<evidence type="ECO:0000256" key="3">
    <source>
        <dbReference type="ARBA" id="ARBA00012095"/>
    </source>
</evidence>
<comment type="caution">
    <text evidence="10">The sequence shown here is derived from an EMBL/GenBank/DDBJ whole genome shotgun (WGS) entry which is preliminary data.</text>
</comment>
<protein>
    <recommendedName>
        <fullName evidence="3">phosphoenolpyruvate--glycerone phosphotransferase</fullName>
        <ecNumber evidence="3">2.7.1.121</ecNumber>
    </recommendedName>
</protein>
<comment type="pathway">
    <text evidence="2">Polyol metabolism; glycerol degradation.</text>
</comment>
<sequence>MDATAIKKWLELFTVKVNEEKAYLSDLDGAIGDGDHGMNMARGTTEMQAAMEAKNPETPADIFKLAGMTLVSKVGGASGPLYGSAFIGMAKAAKDSDDLAEILKAGLDGIQKRGKAEIGEKTMVDTWAPVIASLENGDLTIEKVEEIVEATKPIIATKGRASYLGERSVGHLDPGAVSSGYLFKTMIEAGVNA</sequence>
<feature type="domain" description="DhaL" evidence="9">
    <location>
        <begin position="4"/>
        <end position="188"/>
    </location>
</feature>
<dbReference type="EMBL" id="NGJY01000003">
    <property type="protein sequence ID" value="RSU02395.1"/>
    <property type="molecule type" value="Genomic_DNA"/>
</dbReference>
<reference evidence="10 11" key="1">
    <citation type="submission" date="2017-05" db="EMBL/GenBank/DDBJ databases">
        <title>Vagococcus spp. assemblies.</title>
        <authorList>
            <person name="Gulvik C.A."/>
        </authorList>
    </citation>
    <scope>NUCLEOTIDE SEQUENCE [LARGE SCALE GENOMIC DNA]</scope>
    <source>
        <strain evidence="10 11">CCUG 41755</strain>
    </source>
</reference>
<keyword evidence="11" id="KW-1185">Reference proteome</keyword>
<dbReference type="EC" id="2.7.1.121" evidence="3"/>
<dbReference type="InterPro" id="IPR036117">
    <property type="entry name" value="DhaL_dom_sf"/>
</dbReference>
<comment type="subunit">
    <text evidence="7">Homodimer. The dihydroxyacetone kinase complex is composed of a homodimer of DhaM, a homodimer of DhaK and the subunit DhaL.</text>
</comment>
<evidence type="ECO:0000313" key="10">
    <source>
        <dbReference type="EMBL" id="RSU02395.1"/>
    </source>
</evidence>
<dbReference type="GO" id="GO:0047324">
    <property type="term" value="F:phosphoenolpyruvate-glycerone phosphotransferase activity"/>
    <property type="evidence" value="ECO:0007669"/>
    <property type="project" value="UniProtKB-EC"/>
</dbReference>
<dbReference type="SUPFAM" id="SSF101473">
    <property type="entry name" value="DhaL-like"/>
    <property type="match status" value="1"/>
</dbReference>
<dbReference type="GO" id="GO:0004371">
    <property type="term" value="F:glycerone kinase activity"/>
    <property type="evidence" value="ECO:0007669"/>
    <property type="project" value="InterPro"/>
</dbReference>
<evidence type="ECO:0000256" key="7">
    <source>
        <dbReference type="ARBA" id="ARBA00046577"/>
    </source>
</evidence>
<keyword evidence="4" id="KW-0808">Transferase</keyword>
<gene>
    <name evidence="10" type="ORF">CBF31_08480</name>
</gene>
<dbReference type="RefSeq" id="WP_126832010.1">
    <property type="nucleotide sequence ID" value="NZ_CBCRYB010000009.1"/>
</dbReference>
<comment type="function">
    <text evidence="8">ADP-binding subunit of the dihydroxyacetone kinase, which is responsible for the phosphoenolpyruvate (PEP)-dependent phosphorylation of dihydroxyacetone. DhaL-ADP is converted to DhaL-ATP via a phosphoryl group transfer from DhaM and transmits it to dihydroxyacetone binds to DhaK.</text>
</comment>
<dbReference type="AlphaFoldDB" id="A0A430A6A0"/>
<dbReference type="PROSITE" id="PS51480">
    <property type="entry name" value="DHAL"/>
    <property type="match status" value="1"/>
</dbReference>
<evidence type="ECO:0000256" key="5">
    <source>
        <dbReference type="ARBA" id="ARBA00022777"/>
    </source>
</evidence>
<organism evidence="10 11">
    <name type="scientific">Vagococcus fessus</name>
    <dbReference type="NCBI Taxonomy" id="120370"/>
    <lineage>
        <taxon>Bacteria</taxon>
        <taxon>Bacillati</taxon>
        <taxon>Bacillota</taxon>
        <taxon>Bacilli</taxon>
        <taxon>Lactobacillales</taxon>
        <taxon>Enterococcaceae</taxon>
        <taxon>Vagococcus</taxon>
    </lineage>
</organism>
<evidence type="ECO:0000256" key="2">
    <source>
        <dbReference type="ARBA" id="ARBA00004745"/>
    </source>
</evidence>
<evidence type="ECO:0000259" key="9">
    <source>
        <dbReference type="PROSITE" id="PS51480"/>
    </source>
</evidence>
<evidence type="ECO:0000313" key="11">
    <source>
        <dbReference type="Proteomes" id="UP000287101"/>
    </source>
</evidence>
<dbReference type="PANTHER" id="PTHR28629">
    <property type="entry name" value="TRIOKINASE/FMN CYCLASE"/>
    <property type="match status" value="1"/>
</dbReference>
<proteinExistence type="predicted"/>
<dbReference type="GO" id="GO:0005829">
    <property type="term" value="C:cytosol"/>
    <property type="evidence" value="ECO:0007669"/>
    <property type="project" value="TreeGrafter"/>
</dbReference>
<dbReference type="NCBIfam" id="TIGR02365">
    <property type="entry name" value="dha_L_ycgS"/>
    <property type="match status" value="1"/>
</dbReference>
<dbReference type="GO" id="GO:0019563">
    <property type="term" value="P:glycerol catabolic process"/>
    <property type="evidence" value="ECO:0007669"/>
    <property type="project" value="TreeGrafter"/>
</dbReference>
<evidence type="ECO:0000256" key="4">
    <source>
        <dbReference type="ARBA" id="ARBA00022679"/>
    </source>
</evidence>
<evidence type="ECO:0000256" key="6">
    <source>
        <dbReference type="ARBA" id="ARBA00022798"/>
    </source>
</evidence>
<evidence type="ECO:0000256" key="1">
    <source>
        <dbReference type="ARBA" id="ARBA00001113"/>
    </source>
</evidence>
<keyword evidence="5 10" id="KW-0418">Kinase</keyword>
<evidence type="ECO:0000256" key="8">
    <source>
        <dbReference type="ARBA" id="ARBA00055771"/>
    </source>
</evidence>
<dbReference type="InterPro" id="IPR012737">
    <property type="entry name" value="DhaK_L_YcgS"/>
</dbReference>
<dbReference type="Pfam" id="PF02734">
    <property type="entry name" value="Dak2"/>
    <property type="match status" value="1"/>
</dbReference>
<dbReference type="Gene3D" id="1.25.40.340">
    <property type="match status" value="1"/>
</dbReference>
<keyword evidence="6" id="KW-0319">Glycerol metabolism</keyword>